<organism evidence="2 3">
    <name type="scientific">Pantoea allii</name>
    <dbReference type="NCBI Taxonomy" id="574096"/>
    <lineage>
        <taxon>Bacteria</taxon>
        <taxon>Pseudomonadati</taxon>
        <taxon>Pseudomonadota</taxon>
        <taxon>Gammaproteobacteria</taxon>
        <taxon>Enterobacterales</taxon>
        <taxon>Erwiniaceae</taxon>
        <taxon>Pantoea</taxon>
    </lineage>
</organism>
<dbReference type="AlphaFoldDB" id="A0A2V2BFM6"/>
<dbReference type="GeneID" id="99736098"/>
<sequence length="177" mass="19151">MDADAFLPLSGQFYRSVLSTNAHAALAAPGPQSAGRYHRQGQPALYMSPIPEWSIMAVSGYMREDGLARVLIPLRVSGARVIDQRDKAGCLQMGIIPEASNSPWRAALKQGLMPLSWENADKARASGAHGIIDCSRIIPGGWHLCLFRWNTHDAPCVEVCGEPVTITLSSDGPEWGL</sequence>
<dbReference type="OrthoDB" id="648213at2"/>
<comment type="caution">
    <text evidence="2">The sequence shown here is derived from an EMBL/GenBank/DDBJ whole genome shotgun (WGS) entry which is preliminary data.</text>
</comment>
<dbReference type="Pfam" id="PF08808">
    <property type="entry name" value="RES"/>
    <property type="match status" value="1"/>
</dbReference>
<dbReference type="STRING" id="574096.HA38_20385"/>
<evidence type="ECO:0000259" key="1">
    <source>
        <dbReference type="Pfam" id="PF08808"/>
    </source>
</evidence>
<dbReference type="Proteomes" id="UP000245981">
    <property type="component" value="Unassembled WGS sequence"/>
</dbReference>
<evidence type="ECO:0000313" key="3">
    <source>
        <dbReference type="Proteomes" id="UP000245981"/>
    </source>
</evidence>
<dbReference type="InterPro" id="IPR014914">
    <property type="entry name" value="RES_dom"/>
</dbReference>
<feature type="domain" description="RES" evidence="1">
    <location>
        <begin position="21"/>
        <end position="155"/>
    </location>
</feature>
<dbReference type="RefSeq" id="WP_109717602.1">
    <property type="nucleotide sequence ID" value="NZ_CP125958.1"/>
</dbReference>
<reference evidence="2 3" key="1">
    <citation type="submission" date="2018-05" db="EMBL/GenBank/DDBJ databases">
        <title>Genomic Encyclopedia of Type Strains, Phase IV (KMG-V): Genome sequencing to study the core and pangenomes of soil and plant-associated prokaryotes.</title>
        <authorList>
            <person name="Whitman W."/>
        </authorList>
    </citation>
    <scope>NUCLEOTIDE SEQUENCE [LARGE SCALE GENOMIC DNA]</scope>
    <source>
        <strain evidence="2 3">PNA 200-10</strain>
    </source>
</reference>
<gene>
    <name evidence="2" type="ORF">C7431_106311</name>
</gene>
<protein>
    <submittedName>
        <fullName evidence="2">RES domain-containing protein</fullName>
    </submittedName>
</protein>
<name>A0A2V2BFM6_9GAMM</name>
<accession>A0A2V2BFM6</accession>
<evidence type="ECO:0000313" key="2">
    <source>
        <dbReference type="EMBL" id="PWK96378.1"/>
    </source>
</evidence>
<dbReference type="EMBL" id="QGHF01000006">
    <property type="protein sequence ID" value="PWK96378.1"/>
    <property type="molecule type" value="Genomic_DNA"/>
</dbReference>
<proteinExistence type="predicted"/>